<dbReference type="InterPro" id="IPR020988">
    <property type="entry name" value="Pept_U32_collagenase"/>
</dbReference>
<keyword evidence="2" id="KW-0378">Hydrolase</keyword>
<dbReference type="GO" id="GO:0008233">
    <property type="term" value="F:peptidase activity"/>
    <property type="evidence" value="ECO:0007669"/>
    <property type="project" value="UniProtKB-KW"/>
</dbReference>
<accession>A0A1M6NZU1</accession>
<dbReference type="AlphaFoldDB" id="A0A1M6NZU1"/>
<dbReference type="EMBL" id="FQYR01000005">
    <property type="protein sequence ID" value="SHK01247.1"/>
    <property type="molecule type" value="Genomic_DNA"/>
</dbReference>
<evidence type="ECO:0000313" key="2">
    <source>
        <dbReference type="EMBL" id="SHK01247.1"/>
    </source>
</evidence>
<evidence type="ECO:0000259" key="1">
    <source>
        <dbReference type="Pfam" id="PF12392"/>
    </source>
</evidence>
<gene>
    <name evidence="2" type="ORF">SAMN02745181_3031</name>
</gene>
<organism evidence="2 3">
    <name type="scientific">Rubritalea squalenifaciens DSM 18772</name>
    <dbReference type="NCBI Taxonomy" id="1123071"/>
    <lineage>
        <taxon>Bacteria</taxon>
        <taxon>Pseudomonadati</taxon>
        <taxon>Verrucomicrobiota</taxon>
        <taxon>Verrucomicrobiia</taxon>
        <taxon>Verrucomicrobiales</taxon>
        <taxon>Rubritaleaceae</taxon>
        <taxon>Rubritalea</taxon>
    </lineage>
</organism>
<dbReference type="InterPro" id="IPR001539">
    <property type="entry name" value="Peptidase_U32"/>
</dbReference>
<feature type="domain" description="Peptidase U32 collagenase" evidence="1">
    <location>
        <begin position="389"/>
        <end position="503"/>
    </location>
</feature>
<protein>
    <submittedName>
        <fullName evidence="2">Putative protease</fullName>
    </submittedName>
</protein>
<evidence type="ECO:0000313" key="3">
    <source>
        <dbReference type="Proteomes" id="UP000184510"/>
    </source>
</evidence>
<name>A0A1M6NZU1_9BACT</name>
<dbReference type="PANTHER" id="PTHR30217:SF10">
    <property type="entry name" value="23S RRNA 5-HYDROXYCYTIDINE C2501 SYNTHASE"/>
    <property type="match status" value="1"/>
</dbReference>
<dbReference type="InterPro" id="IPR051454">
    <property type="entry name" value="RNA/ubiquinone_mod_enzymes"/>
</dbReference>
<keyword evidence="3" id="KW-1185">Reference proteome</keyword>
<dbReference type="RefSeq" id="WP_143184590.1">
    <property type="nucleotide sequence ID" value="NZ_FQYR01000005.1"/>
</dbReference>
<dbReference type="InParanoid" id="A0A1M6NZU1"/>
<reference evidence="2 3" key="1">
    <citation type="submission" date="2016-11" db="EMBL/GenBank/DDBJ databases">
        <authorList>
            <person name="Jaros S."/>
            <person name="Januszkiewicz K."/>
            <person name="Wedrychowicz H."/>
        </authorList>
    </citation>
    <scope>NUCLEOTIDE SEQUENCE [LARGE SCALE GENOMIC DNA]</scope>
    <source>
        <strain evidence="2 3">DSM 18772</strain>
    </source>
</reference>
<dbReference type="GO" id="GO:0006508">
    <property type="term" value="P:proteolysis"/>
    <property type="evidence" value="ECO:0007669"/>
    <property type="project" value="UniProtKB-KW"/>
</dbReference>
<dbReference type="OrthoDB" id="9807498at2"/>
<proteinExistence type="predicted"/>
<dbReference type="PANTHER" id="PTHR30217">
    <property type="entry name" value="PEPTIDASE U32 FAMILY"/>
    <property type="match status" value="1"/>
</dbReference>
<dbReference type="Pfam" id="PF12392">
    <property type="entry name" value="DUF3656"/>
    <property type="match status" value="1"/>
</dbReference>
<sequence>MQREPELLSPAGNWDCARAAVANGADAIFFGLSKFNARLRADNFTDEDLPELMEFLHAHGVKGFVTMNTLIFTSELAAAEAQLRHLEKSGVDAIIVQDLGLARLARTVAPSLEIHASTQMTITSPEGLEFIDSLYHLERAVLSRELSLKEIEKFSPKECVPLEVFVHGALCVAYSGQCLTSESLGQRSANRGECAQACRMPYELVVDGETKDMGEQRYLLSPQDLAAVDLIPDLVNQGVVSYKIEGRLKSPEYVAAVTRVYRKAIDDAVAQRESTVTERDRYSLEMTFSRGLSTGWLAGTNHPYLTHGRFGKKRGVRVGTVENCGRGWIILNQEGPVGLAPGDGIVFDAGENRNLEQGSRVWKVEGNCLSFHHKHSKINWDRIKPGIVIYKTDDPKLNSEVRAMWKNVKLEPLRSGLNITVTGCVGEALILSCNGISVSSAEKLEQAQNRPLNTETLVDKIGRLGNTAYELGSLDNQLEGDLILPLSALNRLRRALVEKLDQQAAAEVKATPKPATGTLGDILPSAEQLSQVSEQAAELSALTRHPHQIEAALENGIKRIYADFEDIRRYKEAVEIVRAHGGDATIHLATPRIQKPNETGYFKFIDRSAPDGILIRNLGAVTYFKDRDELYKTGDFSLNCANPATAKILIEEAGLDHLTLSYDLNINQLMDLLQAAPANWFEQTLHQHMPMFHMEHCVFCTFLSEGTTYKDCGRPCETHKVQLRDRVGQLHTLAADVGCRNTLFNGRAQTGARFYDSVRSTGLHRYRIDFLDEDKTTTARTLQAYQQLIEQKRDGHMLWQDLGALEKLGVTEGTLEAKTPHSPK</sequence>
<dbReference type="STRING" id="1123071.SAMN02745181_3031"/>
<dbReference type="FunCoup" id="A0A1M6NZU1">
    <property type="interactions" value="130"/>
</dbReference>
<dbReference type="Proteomes" id="UP000184510">
    <property type="component" value="Unassembled WGS sequence"/>
</dbReference>
<dbReference type="Pfam" id="PF01136">
    <property type="entry name" value="Peptidase_U32"/>
    <property type="match status" value="2"/>
</dbReference>
<keyword evidence="2" id="KW-0645">Protease</keyword>